<evidence type="ECO:0000259" key="14">
    <source>
        <dbReference type="Pfam" id="PF04324"/>
    </source>
</evidence>
<dbReference type="InterPro" id="IPR023753">
    <property type="entry name" value="FAD/NAD-binding_dom"/>
</dbReference>
<accession>A0A5C6ATD2</accession>
<evidence type="ECO:0000256" key="10">
    <source>
        <dbReference type="ARBA" id="ARBA00023002"/>
    </source>
</evidence>
<comment type="pathway">
    <text evidence="4">Nitrogen metabolism; nitrate reduction (assimilation).</text>
</comment>
<dbReference type="InterPro" id="IPR036188">
    <property type="entry name" value="FAD/NAD-bd_sf"/>
</dbReference>
<dbReference type="OrthoDB" id="9792592at2"/>
<keyword evidence="13" id="KW-0812">Transmembrane</keyword>
<evidence type="ECO:0000313" key="18">
    <source>
        <dbReference type="Proteomes" id="UP000320176"/>
    </source>
</evidence>
<evidence type="ECO:0000259" key="15">
    <source>
        <dbReference type="Pfam" id="PF07992"/>
    </source>
</evidence>
<sequence>MLIVFLRTLHAELLNAWMPVEWFSKAAMSTVLQARQSQIKDCSASPQNESVVVKQRLVIVGGGMSAFGLCDRLVRRKSIQRYAVTVYGDEPTPAYDRVNLSKLFSESNAEKLLLASPQWYAEHSIKLITGRRIRSIDRESREVIDDQDERIPYDRLILATGSHAFLPPVPGIRSQGVFVYRSLQDLQDIKSFIETNSVSNGVVIGGGLLGLEAAKILSDAGVAVSVVEMAPGLMPRQLDAKGAALLKTRVESMGLEVSLVRRLHCIETESPGRLRLDFENAESVSVGIVIVAAGVRPNDDLARGCGLPVGQRGGIVVDDTLTTADPLIHAIGECVSHRSHVYGLVAPCYRMADVLAHRLSGESATFLGADESAELKLMGVQVATLGRALGDSPGGIPLINQDEHGYRKILLEQGRIVGASCVGDWNELPQVRQAINRQQQMWPWQRRRFMRTGSPWAPSGAWPVAEWPSDSVVCACLGISKGTLTEMIESGCEDLNQLSARCGAATACGSCRPLVQELVTGTPEVVAAPGTRTLITASLVGMLAAVMLLLLPPITMADSVQSGMRSIDVLWRSDFLRQVTGFTLLGVLSLGMLFSLRKRIIRFRWGQYAWWRVLHGILGTATLFCFAVHTGLRLGSNLNLVLSCSFIAAALVGAFSGVAVGLESSLPRRYAMLFRQWRPRLTKWHLWMTWPIPVLIALHVFSFYWFSD</sequence>
<evidence type="ECO:0000256" key="8">
    <source>
        <dbReference type="ARBA" id="ARBA00022723"/>
    </source>
</evidence>
<feature type="transmembrane region" description="Helical" evidence="13">
    <location>
        <begin position="638"/>
        <end position="663"/>
    </location>
</feature>
<keyword evidence="8" id="KW-0479">Metal-binding</keyword>
<evidence type="ECO:0000256" key="5">
    <source>
        <dbReference type="ARBA" id="ARBA00010429"/>
    </source>
</evidence>
<evidence type="ECO:0000256" key="6">
    <source>
        <dbReference type="ARBA" id="ARBA00022617"/>
    </source>
</evidence>
<keyword evidence="18" id="KW-1185">Reference proteome</keyword>
<evidence type="ECO:0000256" key="7">
    <source>
        <dbReference type="ARBA" id="ARBA00022630"/>
    </source>
</evidence>
<proteinExistence type="inferred from homology"/>
<name>A0A5C6ATD2_9BACT</name>
<dbReference type="InterPro" id="IPR052034">
    <property type="entry name" value="NasD-like"/>
</dbReference>
<comment type="caution">
    <text evidence="17">The sequence shown here is derived from an EMBL/GenBank/DDBJ whole genome shotgun (WGS) entry which is preliminary data.</text>
</comment>
<dbReference type="PANTHER" id="PTHR43809">
    <property type="entry name" value="NITRITE REDUCTASE (NADH) LARGE SUBUNIT"/>
    <property type="match status" value="1"/>
</dbReference>
<dbReference type="InterPro" id="IPR041854">
    <property type="entry name" value="BFD-like_2Fe2S-bd_dom_sf"/>
</dbReference>
<dbReference type="PRINTS" id="PR00368">
    <property type="entry name" value="FADPNR"/>
</dbReference>
<evidence type="ECO:0000256" key="12">
    <source>
        <dbReference type="ARBA" id="ARBA00023014"/>
    </source>
</evidence>
<comment type="cofactor">
    <cofactor evidence="2">
        <name>[4Fe-4S] cluster</name>
        <dbReference type="ChEBI" id="CHEBI:49883"/>
    </cofactor>
</comment>
<keyword evidence="13" id="KW-1133">Transmembrane helix</keyword>
<dbReference type="SUPFAM" id="SSF51905">
    <property type="entry name" value="FAD/NAD(P)-binding domain"/>
    <property type="match status" value="2"/>
</dbReference>
<dbReference type="Gene3D" id="3.30.390.30">
    <property type="match status" value="1"/>
</dbReference>
<keyword evidence="10 17" id="KW-0560">Oxidoreductase</keyword>
<keyword evidence="13" id="KW-0472">Membrane</keyword>
<comment type="cofactor">
    <cofactor evidence="3">
        <name>FAD</name>
        <dbReference type="ChEBI" id="CHEBI:57692"/>
    </cofactor>
</comment>
<keyword evidence="12" id="KW-0411">Iron-sulfur</keyword>
<dbReference type="PANTHER" id="PTHR43809:SF1">
    <property type="entry name" value="NITRITE REDUCTASE (NADH) LARGE SUBUNIT"/>
    <property type="match status" value="1"/>
</dbReference>
<protein>
    <submittedName>
        <fullName evidence="17">Nitrite reductase [NAD(P)H]</fullName>
        <ecNumber evidence="17">1.7.1.4</ecNumber>
    </submittedName>
</protein>
<dbReference type="Gene3D" id="1.10.10.1100">
    <property type="entry name" value="BFD-like [2Fe-2S]-binding domain"/>
    <property type="match status" value="1"/>
</dbReference>
<evidence type="ECO:0000256" key="1">
    <source>
        <dbReference type="ARBA" id="ARBA00001929"/>
    </source>
</evidence>
<keyword evidence="6" id="KW-0349">Heme</keyword>
<dbReference type="EMBL" id="SJPN01000004">
    <property type="protein sequence ID" value="TWU02980.1"/>
    <property type="molecule type" value="Genomic_DNA"/>
</dbReference>
<dbReference type="GO" id="GO:0051536">
    <property type="term" value="F:iron-sulfur cluster binding"/>
    <property type="evidence" value="ECO:0007669"/>
    <property type="project" value="UniProtKB-KW"/>
</dbReference>
<dbReference type="Pfam" id="PF07992">
    <property type="entry name" value="Pyr_redox_2"/>
    <property type="match status" value="1"/>
</dbReference>
<feature type="domain" description="BFD-like [2Fe-2S]-binding" evidence="14">
    <location>
        <begin position="472"/>
        <end position="519"/>
    </location>
</feature>
<dbReference type="InterPro" id="IPR041575">
    <property type="entry name" value="Rubredoxin_C"/>
</dbReference>
<evidence type="ECO:0000256" key="2">
    <source>
        <dbReference type="ARBA" id="ARBA00001966"/>
    </source>
</evidence>
<dbReference type="InterPro" id="IPR016156">
    <property type="entry name" value="FAD/NAD-linked_Rdtase_dimer_sf"/>
</dbReference>
<feature type="domain" description="FAD/NAD(P)-binding" evidence="15">
    <location>
        <begin position="56"/>
        <end position="339"/>
    </location>
</feature>
<dbReference type="PRINTS" id="PR00411">
    <property type="entry name" value="PNDRDTASEI"/>
</dbReference>
<comment type="similarity">
    <text evidence="5">Belongs to the nitrite and sulfite reductase 4Fe-4S domain family.</text>
</comment>
<feature type="transmembrane region" description="Helical" evidence="13">
    <location>
        <begin position="608"/>
        <end position="632"/>
    </location>
</feature>
<dbReference type="Pfam" id="PF18267">
    <property type="entry name" value="Rubredoxin_C"/>
    <property type="match status" value="1"/>
</dbReference>
<dbReference type="EC" id="1.7.1.4" evidence="17"/>
<dbReference type="GO" id="GO:0046872">
    <property type="term" value="F:metal ion binding"/>
    <property type="evidence" value="ECO:0007669"/>
    <property type="project" value="UniProtKB-KW"/>
</dbReference>
<dbReference type="Pfam" id="PF04324">
    <property type="entry name" value="Fer2_BFD"/>
    <property type="match status" value="1"/>
</dbReference>
<gene>
    <name evidence="17" type="primary">nasD</name>
    <name evidence="17" type="ORF">Pla52n_40690</name>
</gene>
<evidence type="ECO:0000259" key="16">
    <source>
        <dbReference type="Pfam" id="PF18267"/>
    </source>
</evidence>
<keyword evidence="7" id="KW-0285">Flavoprotein</keyword>
<dbReference type="Proteomes" id="UP000320176">
    <property type="component" value="Unassembled WGS sequence"/>
</dbReference>
<organism evidence="17 18">
    <name type="scientific">Stieleria varia</name>
    <dbReference type="NCBI Taxonomy" id="2528005"/>
    <lineage>
        <taxon>Bacteria</taxon>
        <taxon>Pseudomonadati</taxon>
        <taxon>Planctomycetota</taxon>
        <taxon>Planctomycetia</taxon>
        <taxon>Pirellulales</taxon>
        <taxon>Pirellulaceae</taxon>
        <taxon>Stieleria</taxon>
    </lineage>
</organism>
<feature type="domain" description="NADH-rubredoxin oxidoreductase C-terminal" evidence="16">
    <location>
        <begin position="373"/>
        <end position="438"/>
    </location>
</feature>
<dbReference type="InterPro" id="IPR007419">
    <property type="entry name" value="BFD-like_2Fe2S-bd_dom"/>
</dbReference>
<dbReference type="GO" id="GO:0008942">
    <property type="term" value="F:nitrite reductase [NAD(P)H] activity"/>
    <property type="evidence" value="ECO:0007669"/>
    <property type="project" value="UniProtKB-EC"/>
</dbReference>
<comment type="cofactor">
    <cofactor evidence="1">
        <name>siroheme</name>
        <dbReference type="ChEBI" id="CHEBI:60052"/>
    </cofactor>
</comment>
<evidence type="ECO:0000256" key="9">
    <source>
        <dbReference type="ARBA" id="ARBA00022827"/>
    </source>
</evidence>
<evidence type="ECO:0000256" key="4">
    <source>
        <dbReference type="ARBA" id="ARBA00005096"/>
    </source>
</evidence>
<keyword evidence="9" id="KW-0274">FAD</keyword>
<evidence type="ECO:0000256" key="11">
    <source>
        <dbReference type="ARBA" id="ARBA00023004"/>
    </source>
</evidence>
<evidence type="ECO:0000313" key="17">
    <source>
        <dbReference type="EMBL" id="TWU02980.1"/>
    </source>
</evidence>
<evidence type="ECO:0000256" key="13">
    <source>
        <dbReference type="SAM" id="Phobius"/>
    </source>
</evidence>
<dbReference type="AlphaFoldDB" id="A0A5C6ATD2"/>
<feature type="transmembrane region" description="Helical" evidence="13">
    <location>
        <begin position="684"/>
        <end position="706"/>
    </location>
</feature>
<reference evidence="17 18" key="1">
    <citation type="submission" date="2019-02" db="EMBL/GenBank/DDBJ databases">
        <title>Deep-cultivation of Planctomycetes and their phenomic and genomic characterization uncovers novel biology.</title>
        <authorList>
            <person name="Wiegand S."/>
            <person name="Jogler M."/>
            <person name="Boedeker C."/>
            <person name="Pinto D."/>
            <person name="Vollmers J."/>
            <person name="Rivas-Marin E."/>
            <person name="Kohn T."/>
            <person name="Peeters S.H."/>
            <person name="Heuer A."/>
            <person name="Rast P."/>
            <person name="Oberbeckmann S."/>
            <person name="Bunk B."/>
            <person name="Jeske O."/>
            <person name="Meyerdierks A."/>
            <person name="Storesund J.E."/>
            <person name="Kallscheuer N."/>
            <person name="Luecker S."/>
            <person name="Lage O.M."/>
            <person name="Pohl T."/>
            <person name="Merkel B.J."/>
            <person name="Hornburger P."/>
            <person name="Mueller R.-W."/>
            <person name="Bruemmer F."/>
            <person name="Labrenz M."/>
            <person name="Spormann A.M."/>
            <person name="Op Den Camp H."/>
            <person name="Overmann J."/>
            <person name="Amann R."/>
            <person name="Jetten M.S.M."/>
            <person name="Mascher T."/>
            <person name="Medema M.H."/>
            <person name="Devos D.P."/>
            <person name="Kaster A.-K."/>
            <person name="Ovreas L."/>
            <person name="Rohde M."/>
            <person name="Galperin M.Y."/>
            <person name="Jogler C."/>
        </authorList>
    </citation>
    <scope>NUCLEOTIDE SEQUENCE [LARGE SCALE GENOMIC DNA]</scope>
    <source>
        <strain evidence="17 18">Pla52n</strain>
    </source>
</reference>
<feature type="transmembrane region" description="Helical" evidence="13">
    <location>
        <begin position="575"/>
        <end position="596"/>
    </location>
</feature>
<keyword evidence="11" id="KW-0408">Iron</keyword>
<evidence type="ECO:0000256" key="3">
    <source>
        <dbReference type="ARBA" id="ARBA00001974"/>
    </source>
</evidence>
<dbReference type="Gene3D" id="3.50.50.60">
    <property type="entry name" value="FAD/NAD(P)-binding domain"/>
    <property type="match status" value="2"/>
</dbReference>